<proteinExistence type="inferred from homology"/>
<evidence type="ECO:0000313" key="4">
    <source>
        <dbReference type="Proteomes" id="UP001595823"/>
    </source>
</evidence>
<dbReference type="SUPFAM" id="SSF55961">
    <property type="entry name" value="Bet v1-like"/>
    <property type="match status" value="1"/>
</dbReference>
<comment type="caution">
    <text evidence="3">The sequence shown here is derived from an EMBL/GenBank/DDBJ whole genome shotgun (WGS) entry which is preliminary data.</text>
</comment>
<evidence type="ECO:0000313" key="3">
    <source>
        <dbReference type="EMBL" id="MFC4337427.1"/>
    </source>
</evidence>
<keyword evidence="4" id="KW-1185">Reference proteome</keyword>
<gene>
    <name evidence="3" type="ORF">ACFPET_19705</name>
</gene>
<organism evidence="3 4">
    <name type="scientific">Salininema proteolyticum</name>
    <dbReference type="NCBI Taxonomy" id="1607685"/>
    <lineage>
        <taxon>Bacteria</taxon>
        <taxon>Bacillati</taxon>
        <taxon>Actinomycetota</taxon>
        <taxon>Actinomycetes</taxon>
        <taxon>Glycomycetales</taxon>
        <taxon>Glycomycetaceae</taxon>
        <taxon>Salininema</taxon>
    </lineage>
</organism>
<evidence type="ECO:0000259" key="2">
    <source>
        <dbReference type="Pfam" id="PF08327"/>
    </source>
</evidence>
<protein>
    <submittedName>
        <fullName evidence="3">SRPBCC domain-containing protein</fullName>
    </submittedName>
</protein>
<accession>A0ABV8U474</accession>
<dbReference type="RefSeq" id="WP_380624412.1">
    <property type="nucleotide sequence ID" value="NZ_JBHSDK010000030.1"/>
</dbReference>
<dbReference type="InterPro" id="IPR023393">
    <property type="entry name" value="START-like_dom_sf"/>
</dbReference>
<name>A0ABV8U474_9ACTN</name>
<dbReference type="InterPro" id="IPR013538">
    <property type="entry name" value="ASHA1/2-like_C"/>
</dbReference>
<dbReference type="Proteomes" id="UP001595823">
    <property type="component" value="Unassembled WGS sequence"/>
</dbReference>
<comment type="similarity">
    <text evidence="1">Belongs to the AHA1 family.</text>
</comment>
<feature type="domain" description="Activator of Hsp90 ATPase homologue 1/2-like C-terminal" evidence="2">
    <location>
        <begin position="15"/>
        <end position="127"/>
    </location>
</feature>
<dbReference type="Pfam" id="PF08327">
    <property type="entry name" value="AHSA1"/>
    <property type="match status" value="1"/>
</dbReference>
<dbReference type="Gene3D" id="3.30.530.20">
    <property type="match status" value="1"/>
</dbReference>
<dbReference type="EMBL" id="JBHSDK010000030">
    <property type="protein sequence ID" value="MFC4337427.1"/>
    <property type="molecule type" value="Genomic_DNA"/>
</dbReference>
<reference evidence="4" key="1">
    <citation type="journal article" date="2019" name="Int. J. Syst. Evol. Microbiol.">
        <title>The Global Catalogue of Microorganisms (GCM) 10K type strain sequencing project: providing services to taxonomists for standard genome sequencing and annotation.</title>
        <authorList>
            <consortium name="The Broad Institute Genomics Platform"/>
            <consortium name="The Broad Institute Genome Sequencing Center for Infectious Disease"/>
            <person name="Wu L."/>
            <person name="Ma J."/>
        </authorList>
    </citation>
    <scope>NUCLEOTIDE SEQUENCE [LARGE SCALE GENOMIC DNA]</scope>
    <source>
        <strain evidence="4">IBRC-M 10908</strain>
    </source>
</reference>
<sequence>MSDMPVMEVAMLIRVSPETAFQAMADPEETVKFWFTESTGPLGPEAAVEWTWGMYGVTVPVTVTDFQRGERLAFVWREGRTTEFTFEPNGPHTFVQVREDGIASAEDLMETTEGFTLVLAGMKAYLEQDVELGLVGDRHPDW</sequence>
<evidence type="ECO:0000256" key="1">
    <source>
        <dbReference type="ARBA" id="ARBA00006817"/>
    </source>
</evidence>